<reference evidence="1 2" key="1">
    <citation type="journal article" date="2019" name="Ecotoxicol. Environ. Saf.">
        <title>Microbial characterization of heavy metal resistant bacterial strains isolated from an electroplating wastewater treatment plant.</title>
        <authorList>
            <person name="Cai X."/>
            <person name="Zheng X."/>
            <person name="Zhang D."/>
            <person name="Iqbal W."/>
            <person name="Liu C."/>
            <person name="Yang B."/>
            <person name="Zhao X."/>
            <person name="Lu X."/>
            <person name="Mao Y."/>
        </authorList>
    </citation>
    <scope>NUCLEOTIDE SEQUENCE [LARGE SCALE GENOMIC DNA]</scope>
    <source>
        <strain evidence="1 2">Co1-1</strain>
    </source>
</reference>
<dbReference type="Proteomes" id="UP000321735">
    <property type="component" value="Chromosome"/>
</dbReference>
<evidence type="ECO:0000313" key="2">
    <source>
        <dbReference type="Proteomes" id="UP000321735"/>
    </source>
</evidence>
<proteinExistence type="predicted"/>
<name>A0A9X7QJH3_BACCE</name>
<evidence type="ECO:0000313" key="1">
    <source>
        <dbReference type="EMBL" id="QDZ73465.1"/>
    </source>
</evidence>
<sequence length="120" mass="14300">MPEQLTIFDVEPVTVFDIKKANVRRVNSKVRFTDIIVQIPSKAKAIDELPKTTAPDDCYELFEEYTIGIWRYKRVEDKGFDWERAEELCKYVRDIKESIPIRLHLSVEQLFKPEYVLKYL</sequence>
<dbReference type="RefSeq" id="WP_208743356.1">
    <property type="nucleotide sequence ID" value="NZ_CP031778.1"/>
</dbReference>
<dbReference type="AlphaFoldDB" id="A0A9X7QJH3"/>
<keyword evidence="1" id="KW-0131">Cell cycle</keyword>
<keyword evidence="1" id="KW-0132">Cell division</keyword>
<dbReference type="EMBL" id="CP031778">
    <property type="protein sequence ID" value="QDZ73465.1"/>
    <property type="molecule type" value="Genomic_DNA"/>
</dbReference>
<organism evidence="1 2">
    <name type="scientific">Bacillus cereus</name>
    <dbReference type="NCBI Taxonomy" id="1396"/>
    <lineage>
        <taxon>Bacteria</taxon>
        <taxon>Bacillati</taxon>
        <taxon>Bacillota</taxon>
        <taxon>Bacilli</taxon>
        <taxon>Bacillales</taxon>
        <taxon>Bacillaceae</taxon>
        <taxon>Bacillus</taxon>
        <taxon>Bacillus cereus group</taxon>
    </lineage>
</organism>
<dbReference type="GO" id="GO:0051301">
    <property type="term" value="P:cell division"/>
    <property type="evidence" value="ECO:0007669"/>
    <property type="project" value="UniProtKB-KW"/>
</dbReference>
<accession>A0A9X7QJH3</accession>
<gene>
    <name evidence="1" type="ORF">D0437_10260</name>
</gene>
<protein>
    <submittedName>
        <fullName evidence="1">Cell division protein SepF</fullName>
    </submittedName>
</protein>